<evidence type="ECO:0000256" key="4">
    <source>
        <dbReference type="ARBA" id="ARBA00022840"/>
    </source>
</evidence>
<dbReference type="GO" id="GO:0005524">
    <property type="term" value="F:ATP binding"/>
    <property type="evidence" value="ECO:0007669"/>
    <property type="project" value="UniProtKB-KW"/>
</dbReference>
<dbReference type="InterPro" id="IPR027417">
    <property type="entry name" value="P-loop_NTPase"/>
</dbReference>
<keyword evidence="2" id="KW-0813">Transport</keyword>
<reference evidence="6" key="1">
    <citation type="submission" date="2018-05" db="EMBL/GenBank/DDBJ databases">
        <authorList>
            <person name="Lanie J.A."/>
            <person name="Ng W.-L."/>
            <person name="Kazmierczak K.M."/>
            <person name="Andrzejewski T.M."/>
            <person name="Davidsen T.M."/>
            <person name="Wayne K.J."/>
            <person name="Tettelin H."/>
            <person name="Glass J.I."/>
            <person name="Rusch D."/>
            <person name="Podicherti R."/>
            <person name="Tsui H.-C.T."/>
            <person name="Winkler M.E."/>
        </authorList>
    </citation>
    <scope>NUCLEOTIDE SEQUENCE</scope>
</reference>
<evidence type="ECO:0000256" key="2">
    <source>
        <dbReference type="ARBA" id="ARBA00022448"/>
    </source>
</evidence>
<dbReference type="AlphaFoldDB" id="A0A381YE56"/>
<organism evidence="6">
    <name type="scientific">marine metagenome</name>
    <dbReference type="NCBI Taxonomy" id="408172"/>
    <lineage>
        <taxon>unclassified sequences</taxon>
        <taxon>metagenomes</taxon>
        <taxon>ecological metagenomes</taxon>
    </lineage>
</organism>
<evidence type="ECO:0000256" key="3">
    <source>
        <dbReference type="ARBA" id="ARBA00022741"/>
    </source>
</evidence>
<dbReference type="InterPro" id="IPR017871">
    <property type="entry name" value="ABC_transporter-like_CS"/>
</dbReference>
<feature type="domain" description="ABC transporter" evidence="5">
    <location>
        <begin position="30"/>
        <end position="266"/>
    </location>
</feature>
<dbReference type="PANTHER" id="PTHR43869:SF1">
    <property type="entry name" value="GLYCINE BETAINE_PROLINE BETAINE TRANSPORT SYSTEM ATP-BINDING PROTEIN PROV"/>
    <property type="match status" value="1"/>
</dbReference>
<name>A0A381YE56_9ZZZZ</name>
<dbReference type="InterPro" id="IPR003593">
    <property type="entry name" value="AAA+_ATPase"/>
</dbReference>
<dbReference type="GO" id="GO:0016887">
    <property type="term" value="F:ATP hydrolysis activity"/>
    <property type="evidence" value="ECO:0007669"/>
    <property type="project" value="InterPro"/>
</dbReference>
<protein>
    <recommendedName>
        <fullName evidence="5">ABC transporter domain-containing protein</fullName>
    </recommendedName>
</protein>
<sequence>MNKLPKLVCENVWKLYGDKPKEFLHQHNNNPDQETIKKAGYIQAIRDASLEVYENEILVVMGLSGSGKSTLVRCMSRLVDPTIGEIFFENIDMGKLSKKELIEIRRHKMGMVFQHFALFPHRTVIENIAFPLEVQGIKKKEREKSALEIIELVGLEGREDYFPKELSGGQQQRVGIGRSLAVKPELWFLDEPFSSLDPLIRKEMQNEFLKIQSTLKKTIIFITHDFDEAIKLADRIIIMNEGIIVQIGSPEDLIMKPADDYVKEFTEDLPRERLLSVKSIMNNNKNPSNSSSVYEDEKIFKILEKVLSEGSVSVINRSNEIVGSLDKETISKFIYN</sequence>
<comment type="similarity">
    <text evidence="1">Belongs to the ABC transporter superfamily.</text>
</comment>
<dbReference type="FunFam" id="3.40.50.300:FF:000201">
    <property type="entry name" value="Glycine betaine/L-proline ABC transporter ATP-binding protein"/>
    <property type="match status" value="1"/>
</dbReference>
<dbReference type="PROSITE" id="PS00211">
    <property type="entry name" value="ABC_TRANSPORTER_1"/>
    <property type="match status" value="1"/>
</dbReference>
<dbReference type="GO" id="GO:0031460">
    <property type="term" value="P:glycine betaine transport"/>
    <property type="evidence" value="ECO:0007669"/>
    <property type="project" value="InterPro"/>
</dbReference>
<dbReference type="Gene3D" id="3.40.50.300">
    <property type="entry name" value="P-loop containing nucleotide triphosphate hydrolases"/>
    <property type="match status" value="1"/>
</dbReference>
<evidence type="ECO:0000313" key="6">
    <source>
        <dbReference type="EMBL" id="SVA75328.1"/>
    </source>
</evidence>
<dbReference type="NCBIfam" id="TIGR01186">
    <property type="entry name" value="proV"/>
    <property type="match status" value="1"/>
</dbReference>
<dbReference type="InterPro" id="IPR051921">
    <property type="entry name" value="ABC_osmolyte_uptake_ATP-bind"/>
</dbReference>
<dbReference type="SUPFAM" id="SSF52540">
    <property type="entry name" value="P-loop containing nucleoside triphosphate hydrolases"/>
    <property type="match status" value="1"/>
</dbReference>
<dbReference type="EMBL" id="UINC01018027">
    <property type="protein sequence ID" value="SVA75328.1"/>
    <property type="molecule type" value="Genomic_DNA"/>
</dbReference>
<dbReference type="GO" id="GO:0006950">
    <property type="term" value="P:response to stress"/>
    <property type="evidence" value="ECO:0007669"/>
    <property type="project" value="UniProtKB-ARBA"/>
</dbReference>
<dbReference type="InterPro" id="IPR003439">
    <property type="entry name" value="ABC_transporter-like_ATP-bd"/>
</dbReference>
<proteinExistence type="inferred from homology"/>
<accession>A0A381YE56</accession>
<keyword evidence="3" id="KW-0547">Nucleotide-binding</keyword>
<dbReference type="SMART" id="SM00382">
    <property type="entry name" value="AAA"/>
    <property type="match status" value="1"/>
</dbReference>
<dbReference type="GO" id="GO:0016020">
    <property type="term" value="C:membrane"/>
    <property type="evidence" value="ECO:0007669"/>
    <property type="project" value="InterPro"/>
</dbReference>
<dbReference type="PANTHER" id="PTHR43869">
    <property type="entry name" value="GLYCINE BETAINE/PROLINE BETAINE TRANSPORT SYSTEM ATP-BINDING PROTEIN PROV"/>
    <property type="match status" value="1"/>
</dbReference>
<dbReference type="Pfam" id="PF00005">
    <property type="entry name" value="ABC_tran"/>
    <property type="match status" value="1"/>
</dbReference>
<keyword evidence="4" id="KW-0067">ATP-binding</keyword>
<dbReference type="PROSITE" id="PS50893">
    <property type="entry name" value="ABC_TRANSPORTER_2"/>
    <property type="match status" value="1"/>
</dbReference>
<dbReference type="InterPro" id="IPR005892">
    <property type="entry name" value="Gly-betaine_transp_ATP-bd"/>
</dbReference>
<evidence type="ECO:0000256" key="1">
    <source>
        <dbReference type="ARBA" id="ARBA00005417"/>
    </source>
</evidence>
<gene>
    <name evidence="6" type="ORF">METZ01_LOCUS128182</name>
</gene>
<evidence type="ECO:0000259" key="5">
    <source>
        <dbReference type="PROSITE" id="PS50893"/>
    </source>
</evidence>